<keyword evidence="1" id="KW-0812">Transmembrane</keyword>
<evidence type="ECO:0000256" key="1">
    <source>
        <dbReference type="SAM" id="Phobius"/>
    </source>
</evidence>
<comment type="caution">
    <text evidence="2">The sequence shown here is derived from an EMBL/GenBank/DDBJ whole genome shotgun (WGS) entry which is preliminary data.</text>
</comment>
<keyword evidence="1" id="KW-0472">Membrane</keyword>
<evidence type="ECO:0000313" key="3">
    <source>
        <dbReference type="Proteomes" id="UP000278332"/>
    </source>
</evidence>
<organism evidence="2 3">
    <name type="scientific">Pseudomonas cichorii</name>
    <dbReference type="NCBI Taxonomy" id="36746"/>
    <lineage>
        <taxon>Bacteria</taxon>
        <taxon>Pseudomonadati</taxon>
        <taxon>Pseudomonadota</taxon>
        <taxon>Gammaproteobacteria</taxon>
        <taxon>Pseudomonadales</taxon>
        <taxon>Pseudomonadaceae</taxon>
        <taxon>Pseudomonas</taxon>
    </lineage>
</organism>
<feature type="transmembrane region" description="Helical" evidence="1">
    <location>
        <begin position="6"/>
        <end position="28"/>
    </location>
</feature>
<evidence type="ECO:0000313" key="2">
    <source>
        <dbReference type="EMBL" id="RMR49603.1"/>
    </source>
</evidence>
<dbReference type="AlphaFoldDB" id="A0A3M4VDB0"/>
<gene>
    <name evidence="2" type="ORF">ALP84_01947</name>
</gene>
<dbReference type="RefSeq" id="WP_155951534.1">
    <property type="nucleotide sequence ID" value="NZ_BLVX01000004.1"/>
</dbReference>
<name>A0A3M4VDB0_PSECI</name>
<reference evidence="2 3" key="1">
    <citation type="submission" date="2018-08" db="EMBL/GenBank/DDBJ databases">
        <title>Recombination of ecologically and evolutionarily significant loci maintains genetic cohesion in the Pseudomonas syringae species complex.</title>
        <authorList>
            <person name="Dillon M."/>
            <person name="Thakur S."/>
            <person name="Almeida R.N.D."/>
            <person name="Weir B.S."/>
            <person name="Guttman D.S."/>
        </authorList>
    </citation>
    <scope>NUCLEOTIDE SEQUENCE [LARGE SCALE GENOMIC DNA]</scope>
    <source>
        <strain evidence="2 3">ICMP 6917</strain>
    </source>
</reference>
<accession>A0A3M4VDB0</accession>
<dbReference type="EMBL" id="RBRY01000191">
    <property type="protein sequence ID" value="RMR49603.1"/>
    <property type="molecule type" value="Genomic_DNA"/>
</dbReference>
<proteinExistence type="predicted"/>
<dbReference type="Proteomes" id="UP000278332">
    <property type="component" value="Unassembled WGS sequence"/>
</dbReference>
<keyword evidence="1" id="KW-1133">Transmembrane helix</keyword>
<sequence>MALFAYLLLFVIFGILVGLVLMLVLLVIKHAIIWKGGQGHWEFADWGTPWPV</sequence>
<protein>
    <submittedName>
        <fullName evidence="2">Uncharacterized protein</fullName>
    </submittedName>
</protein>
<dbReference type="GeneID" id="45545241"/>